<dbReference type="InterPro" id="IPR023772">
    <property type="entry name" value="DNA-bd_HTH_TetR-type_CS"/>
</dbReference>
<dbReference type="Pfam" id="PF00440">
    <property type="entry name" value="TetR_N"/>
    <property type="match status" value="1"/>
</dbReference>
<organism evidence="4 5">
    <name type="scientific">Ruoffia tabacinasalis</name>
    <dbReference type="NCBI Taxonomy" id="87458"/>
    <lineage>
        <taxon>Bacteria</taxon>
        <taxon>Bacillati</taxon>
        <taxon>Bacillota</taxon>
        <taxon>Bacilli</taxon>
        <taxon>Lactobacillales</taxon>
        <taxon>Aerococcaceae</taxon>
        <taxon>Ruoffia</taxon>
    </lineage>
</organism>
<keyword evidence="1 2" id="KW-0238">DNA-binding</keyword>
<evidence type="ECO:0000259" key="3">
    <source>
        <dbReference type="PROSITE" id="PS50977"/>
    </source>
</evidence>
<proteinExistence type="predicted"/>
<dbReference type="AlphaFoldDB" id="A0A5R9DVF2"/>
<dbReference type="PRINTS" id="PR00455">
    <property type="entry name" value="HTHTETR"/>
</dbReference>
<evidence type="ECO:0000313" key="5">
    <source>
        <dbReference type="Proteomes" id="UP000306420"/>
    </source>
</evidence>
<dbReference type="PROSITE" id="PS01081">
    <property type="entry name" value="HTH_TETR_1"/>
    <property type="match status" value="1"/>
</dbReference>
<dbReference type="Proteomes" id="UP000306420">
    <property type="component" value="Unassembled WGS sequence"/>
</dbReference>
<dbReference type="InterPro" id="IPR009057">
    <property type="entry name" value="Homeodomain-like_sf"/>
</dbReference>
<dbReference type="PROSITE" id="PS50977">
    <property type="entry name" value="HTH_TETR_2"/>
    <property type="match status" value="1"/>
</dbReference>
<evidence type="ECO:0000256" key="2">
    <source>
        <dbReference type="PROSITE-ProRule" id="PRU00335"/>
    </source>
</evidence>
<dbReference type="PANTHER" id="PTHR43479:SF11">
    <property type="entry name" value="ACREF_ENVCD OPERON REPRESSOR-RELATED"/>
    <property type="match status" value="1"/>
</dbReference>
<comment type="caution">
    <text evidence="4">The sequence shown here is derived from an EMBL/GenBank/DDBJ whole genome shotgun (WGS) entry which is preliminary data.</text>
</comment>
<dbReference type="GO" id="GO:0003677">
    <property type="term" value="F:DNA binding"/>
    <property type="evidence" value="ECO:0007669"/>
    <property type="project" value="UniProtKB-UniRule"/>
</dbReference>
<evidence type="ECO:0000313" key="4">
    <source>
        <dbReference type="EMBL" id="TLQ40028.1"/>
    </source>
</evidence>
<accession>A0A5R9DVF2</accession>
<dbReference type="Gene3D" id="1.10.357.10">
    <property type="entry name" value="Tetracycline Repressor, domain 2"/>
    <property type="match status" value="1"/>
</dbReference>
<dbReference type="EMBL" id="VBSP01000040">
    <property type="protein sequence ID" value="TLQ40028.1"/>
    <property type="molecule type" value="Genomic_DNA"/>
</dbReference>
<reference evidence="4 5" key="1">
    <citation type="submission" date="2019-05" db="EMBL/GenBank/DDBJ databases">
        <title>The metagenome of a microbial culture collection derived from dairy environment covers the genomic content of the human microbiome.</title>
        <authorList>
            <person name="Roder T."/>
            <person name="Wuthrich D."/>
            <person name="Sattari Z."/>
            <person name="Von Ah U."/>
            <person name="Bar C."/>
            <person name="Ronchi F."/>
            <person name="Macpherson A.J."/>
            <person name="Ganal-Vonarburg S.C."/>
            <person name="Bruggmann R."/>
            <person name="Vergeres G."/>
        </authorList>
    </citation>
    <scope>NUCLEOTIDE SEQUENCE [LARGE SCALE GENOMIC DNA]</scope>
    <source>
        <strain evidence="4 5">FAM 24227</strain>
    </source>
</reference>
<sequence>MTSKEISTRQMIIDTARKKFMTDGYKATSTRHIAKEVGITQPNLYHHFRNKETLYISVLEQLGDEVNIQLNYIAHNSHLSLQERLNRMTRYLQDNDPVDIYTMMKDMESDLSDESKTKLYTIFLNGYKQPFVDLFKENLTKLRPDHTAEEIASHYFIVIAPYISPDMQRYQFVSIESIVDLFLHGIKI</sequence>
<protein>
    <submittedName>
        <fullName evidence="4">TetR/AcrR family transcriptional regulator</fullName>
    </submittedName>
</protein>
<name>A0A5R9DVF2_9LACT</name>
<dbReference type="RefSeq" id="WP_138405168.1">
    <property type="nucleotide sequence ID" value="NZ_CP144682.1"/>
</dbReference>
<feature type="DNA-binding region" description="H-T-H motif" evidence="2">
    <location>
        <begin position="29"/>
        <end position="48"/>
    </location>
</feature>
<dbReference type="InterPro" id="IPR001647">
    <property type="entry name" value="HTH_TetR"/>
</dbReference>
<dbReference type="SUPFAM" id="SSF46689">
    <property type="entry name" value="Homeodomain-like"/>
    <property type="match status" value="1"/>
</dbReference>
<dbReference type="PANTHER" id="PTHR43479">
    <property type="entry name" value="ACREF/ENVCD OPERON REPRESSOR-RELATED"/>
    <property type="match status" value="1"/>
</dbReference>
<dbReference type="InterPro" id="IPR050624">
    <property type="entry name" value="HTH-type_Tx_Regulator"/>
</dbReference>
<evidence type="ECO:0000256" key="1">
    <source>
        <dbReference type="ARBA" id="ARBA00023125"/>
    </source>
</evidence>
<dbReference type="OrthoDB" id="9814200at2"/>
<feature type="domain" description="HTH tetR-type" evidence="3">
    <location>
        <begin position="6"/>
        <end position="66"/>
    </location>
</feature>
<gene>
    <name evidence="4" type="ORF">FEZ33_09590</name>
</gene>